<dbReference type="Gene3D" id="1.10.3080.10">
    <property type="entry name" value="Clc chloride channel"/>
    <property type="match status" value="1"/>
</dbReference>
<feature type="transmembrane region" description="Helical" evidence="10">
    <location>
        <begin position="357"/>
        <end position="379"/>
    </location>
</feature>
<feature type="transmembrane region" description="Helical" evidence="10">
    <location>
        <begin position="41"/>
        <end position="64"/>
    </location>
</feature>
<dbReference type="GO" id="GO:0034707">
    <property type="term" value="C:chloride channel complex"/>
    <property type="evidence" value="ECO:0007669"/>
    <property type="project" value="UniProtKB-KW"/>
</dbReference>
<dbReference type="EMBL" id="JACGWT010000003">
    <property type="protein sequence ID" value="MBA8794755.1"/>
    <property type="molecule type" value="Genomic_DNA"/>
</dbReference>
<evidence type="ECO:0000256" key="6">
    <source>
        <dbReference type="ARBA" id="ARBA00023136"/>
    </source>
</evidence>
<proteinExistence type="predicted"/>
<reference evidence="11 12" key="1">
    <citation type="submission" date="2020-07" db="EMBL/GenBank/DDBJ databases">
        <title>Sequencing the genomes of 1000 actinobacteria strains.</title>
        <authorList>
            <person name="Klenk H.-P."/>
        </authorList>
    </citation>
    <scope>NUCLEOTIDE SEQUENCE [LARGE SCALE GENOMIC DNA]</scope>
    <source>
        <strain evidence="11 12">DSM 100723</strain>
    </source>
</reference>
<keyword evidence="5" id="KW-0406">Ion transport</keyword>
<evidence type="ECO:0000256" key="9">
    <source>
        <dbReference type="ARBA" id="ARBA00023303"/>
    </source>
</evidence>
<feature type="transmembrane region" description="Helical" evidence="10">
    <location>
        <begin position="419"/>
        <end position="439"/>
    </location>
</feature>
<evidence type="ECO:0000256" key="8">
    <source>
        <dbReference type="ARBA" id="ARBA00023214"/>
    </source>
</evidence>
<evidence type="ECO:0000313" key="11">
    <source>
        <dbReference type="EMBL" id="MBA8794755.1"/>
    </source>
</evidence>
<keyword evidence="4 10" id="KW-1133">Transmembrane helix</keyword>
<dbReference type="GO" id="GO:0005254">
    <property type="term" value="F:chloride channel activity"/>
    <property type="evidence" value="ECO:0007669"/>
    <property type="project" value="UniProtKB-KW"/>
</dbReference>
<keyword evidence="7" id="KW-0869">Chloride channel</keyword>
<organism evidence="11 12">
    <name type="scientific">Microlunatus kandeliicorticis</name>
    <dbReference type="NCBI Taxonomy" id="1759536"/>
    <lineage>
        <taxon>Bacteria</taxon>
        <taxon>Bacillati</taxon>
        <taxon>Actinomycetota</taxon>
        <taxon>Actinomycetes</taxon>
        <taxon>Propionibacteriales</taxon>
        <taxon>Propionibacteriaceae</taxon>
        <taxon>Microlunatus</taxon>
    </lineage>
</organism>
<keyword evidence="8" id="KW-0868">Chloride</keyword>
<evidence type="ECO:0000256" key="7">
    <source>
        <dbReference type="ARBA" id="ARBA00023173"/>
    </source>
</evidence>
<protein>
    <submittedName>
        <fullName evidence="11">H+/Cl- antiporter ClcA</fullName>
    </submittedName>
</protein>
<name>A0A7W3IT93_9ACTN</name>
<dbReference type="RefSeq" id="WP_220483771.1">
    <property type="nucleotide sequence ID" value="NZ_JACGWT010000003.1"/>
</dbReference>
<keyword evidence="6 10" id="KW-0472">Membrane</keyword>
<gene>
    <name evidence="11" type="ORF">FHX74_002374</name>
</gene>
<accession>A0A7W3IT93</accession>
<comment type="caution">
    <text evidence="11">The sequence shown here is derived from an EMBL/GenBank/DDBJ whole genome shotgun (WGS) entry which is preliminary data.</text>
</comment>
<sequence length="457" mass="47256">MTGPRQRVPAPVIKKRLPSGLGAMLQPNATGDGEARLTPKFWLMVALTGVATGLFGDLMMWILFTVQHLAFGVTGRGGGFEEAVTRAEGWRRVLPLLVAGVVGGIGWYLLRRFTPGRKSEVDDVLWTGEGRLSFRRSLGTSTLSEIVIGLGASLGRESAPKLMGAVSGSLIAEWTGLSAAQRRLLVACGGGAGLACVYNVPLGGALFTAEVLLGAVNLPVILPALACSGIATVVAWLYLPSGVTYPDVPAYRFSLRLLVWAVLLGPVVGFAAAGYIRLIGWVSHHRARGAWSLVAPLVAFAVLGALSLALPQLLGNGKPIAHDAFLGQGTLLLLACLAVLKPLVTALCLGSGASGGLFTPVLSTGAALGGCLGLLWSLLWPGSPLGAYAMIGAAAMIGAGMQAPLAALALVLELTHSGFGLMVPMIIATVIATAVTRWLDGYSIYTARLTAPVNVQV</sequence>
<evidence type="ECO:0000256" key="10">
    <source>
        <dbReference type="SAM" id="Phobius"/>
    </source>
</evidence>
<evidence type="ECO:0000313" key="12">
    <source>
        <dbReference type="Proteomes" id="UP000523079"/>
    </source>
</evidence>
<evidence type="ECO:0000256" key="2">
    <source>
        <dbReference type="ARBA" id="ARBA00022448"/>
    </source>
</evidence>
<dbReference type="InterPro" id="IPR014743">
    <property type="entry name" value="Cl-channel_core"/>
</dbReference>
<feature type="transmembrane region" description="Helical" evidence="10">
    <location>
        <begin position="211"/>
        <end position="238"/>
    </location>
</feature>
<comment type="subcellular location">
    <subcellularLocation>
        <location evidence="1">Membrane</location>
        <topology evidence="1">Multi-pass membrane protein</topology>
    </subcellularLocation>
</comment>
<keyword evidence="2" id="KW-0813">Transport</keyword>
<dbReference type="PANTHER" id="PTHR43427">
    <property type="entry name" value="CHLORIDE CHANNEL PROTEIN CLC-E"/>
    <property type="match status" value="1"/>
</dbReference>
<feature type="transmembrane region" description="Helical" evidence="10">
    <location>
        <begin position="385"/>
        <end position="412"/>
    </location>
</feature>
<dbReference type="PANTHER" id="PTHR43427:SF6">
    <property type="entry name" value="CHLORIDE CHANNEL PROTEIN CLC-E"/>
    <property type="match status" value="1"/>
</dbReference>
<dbReference type="SUPFAM" id="SSF81340">
    <property type="entry name" value="Clc chloride channel"/>
    <property type="match status" value="1"/>
</dbReference>
<evidence type="ECO:0000256" key="4">
    <source>
        <dbReference type="ARBA" id="ARBA00022989"/>
    </source>
</evidence>
<dbReference type="PRINTS" id="PR00762">
    <property type="entry name" value="CLCHANNEL"/>
</dbReference>
<feature type="transmembrane region" description="Helical" evidence="10">
    <location>
        <begin position="290"/>
        <end position="310"/>
    </location>
</feature>
<feature type="transmembrane region" description="Helical" evidence="10">
    <location>
        <begin position="258"/>
        <end position="278"/>
    </location>
</feature>
<evidence type="ECO:0000256" key="1">
    <source>
        <dbReference type="ARBA" id="ARBA00004141"/>
    </source>
</evidence>
<evidence type="ECO:0000256" key="5">
    <source>
        <dbReference type="ARBA" id="ARBA00023065"/>
    </source>
</evidence>
<dbReference type="Pfam" id="PF00654">
    <property type="entry name" value="Voltage_CLC"/>
    <property type="match status" value="1"/>
</dbReference>
<keyword evidence="3 10" id="KW-0812">Transmembrane</keyword>
<feature type="transmembrane region" description="Helical" evidence="10">
    <location>
        <begin position="330"/>
        <end position="350"/>
    </location>
</feature>
<dbReference type="Proteomes" id="UP000523079">
    <property type="component" value="Unassembled WGS sequence"/>
</dbReference>
<dbReference type="AlphaFoldDB" id="A0A7W3IT93"/>
<dbReference type="InterPro" id="IPR001807">
    <property type="entry name" value="ClC"/>
</dbReference>
<feature type="transmembrane region" description="Helical" evidence="10">
    <location>
        <begin position="93"/>
        <end position="110"/>
    </location>
</feature>
<evidence type="ECO:0000256" key="3">
    <source>
        <dbReference type="ARBA" id="ARBA00022692"/>
    </source>
</evidence>
<keyword evidence="12" id="KW-1185">Reference proteome</keyword>
<keyword evidence="9" id="KW-0407">Ion channel</keyword>
<dbReference type="InterPro" id="IPR050368">
    <property type="entry name" value="ClC-type_chloride_channel"/>
</dbReference>